<reference evidence="2" key="2">
    <citation type="journal article" date="2015" name="Fish Shellfish Immunol.">
        <title>Early steps in the European eel (Anguilla anguilla)-Vibrio vulnificus interaction in the gills: Role of the RtxA13 toxin.</title>
        <authorList>
            <person name="Callol A."/>
            <person name="Pajuelo D."/>
            <person name="Ebbesson L."/>
            <person name="Teles M."/>
            <person name="MacKenzie S."/>
            <person name="Amaro C."/>
        </authorList>
    </citation>
    <scope>NUCLEOTIDE SEQUENCE</scope>
</reference>
<dbReference type="EMBL" id="GBXM01057562">
    <property type="protein sequence ID" value="JAH51015.1"/>
    <property type="molecule type" value="Transcribed_RNA"/>
</dbReference>
<dbReference type="AlphaFoldDB" id="A0A0E9TDN5"/>
<accession>A0A0E9TDN5</accession>
<reference evidence="2" key="1">
    <citation type="submission" date="2014-11" db="EMBL/GenBank/DDBJ databases">
        <authorList>
            <person name="Amaro Gonzalez C."/>
        </authorList>
    </citation>
    <scope>NUCLEOTIDE SEQUENCE</scope>
</reference>
<protein>
    <submittedName>
        <fullName evidence="2">Uncharacterized protein</fullName>
    </submittedName>
</protein>
<evidence type="ECO:0000256" key="1">
    <source>
        <dbReference type="SAM" id="MobiDB-lite"/>
    </source>
</evidence>
<organism evidence="2">
    <name type="scientific">Anguilla anguilla</name>
    <name type="common">European freshwater eel</name>
    <name type="synonym">Muraena anguilla</name>
    <dbReference type="NCBI Taxonomy" id="7936"/>
    <lineage>
        <taxon>Eukaryota</taxon>
        <taxon>Metazoa</taxon>
        <taxon>Chordata</taxon>
        <taxon>Craniata</taxon>
        <taxon>Vertebrata</taxon>
        <taxon>Euteleostomi</taxon>
        <taxon>Actinopterygii</taxon>
        <taxon>Neopterygii</taxon>
        <taxon>Teleostei</taxon>
        <taxon>Anguilliformes</taxon>
        <taxon>Anguillidae</taxon>
        <taxon>Anguilla</taxon>
    </lineage>
</organism>
<name>A0A0E9TDN5_ANGAN</name>
<feature type="region of interest" description="Disordered" evidence="1">
    <location>
        <begin position="1"/>
        <end position="35"/>
    </location>
</feature>
<evidence type="ECO:0000313" key="2">
    <source>
        <dbReference type="EMBL" id="JAH51015.1"/>
    </source>
</evidence>
<feature type="compositionally biased region" description="Polar residues" evidence="1">
    <location>
        <begin position="20"/>
        <end position="35"/>
    </location>
</feature>
<proteinExistence type="predicted"/>
<sequence length="35" mass="3885">MGGHRGQAETEEERDRGQSIKATQLENLLQSSSIQ</sequence>